<dbReference type="EMBL" id="JAYFUM010000024">
    <property type="protein sequence ID" value="MEA5141189.1"/>
    <property type="molecule type" value="Genomic_DNA"/>
</dbReference>
<dbReference type="PANTHER" id="PTHR22916">
    <property type="entry name" value="GLYCOSYLTRANSFERASE"/>
    <property type="match status" value="1"/>
</dbReference>
<protein>
    <submittedName>
        <fullName evidence="2">Glycosyltransferase family A protein</fullName>
        <ecNumber evidence="2">2.4.-.-</ecNumber>
    </submittedName>
</protein>
<keyword evidence="2" id="KW-0328">Glycosyltransferase</keyword>
<proteinExistence type="predicted"/>
<dbReference type="GO" id="GO:0016757">
    <property type="term" value="F:glycosyltransferase activity"/>
    <property type="evidence" value="ECO:0007669"/>
    <property type="project" value="UniProtKB-KW"/>
</dbReference>
<dbReference type="SUPFAM" id="SSF53448">
    <property type="entry name" value="Nucleotide-diphospho-sugar transferases"/>
    <property type="match status" value="1"/>
</dbReference>
<dbReference type="InterPro" id="IPR001173">
    <property type="entry name" value="Glyco_trans_2-like"/>
</dbReference>
<gene>
    <name evidence="2" type="ORF">VB248_18700</name>
</gene>
<evidence type="ECO:0000259" key="1">
    <source>
        <dbReference type="Pfam" id="PF00535"/>
    </source>
</evidence>
<dbReference type="Gene3D" id="3.90.550.10">
    <property type="entry name" value="Spore Coat Polysaccharide Biosynthesis Protein SpsA, Chain A"/>
    <property type="match status" value="1"/>
</dbReference>
<dbReference type="RefSeq" id="WP_323298346.1">
    <property type="nucleotide sequence ID" value="NZ_JAYFUM010000024.1"/>
</dbReference>
<accession>A0ABU5QFX6</accession>
<dbReference type="InterPro" id="IPR029044">
    <property type="entry name" value="Nucleotide-diphossugar_trans"/>
</dbReference>
<sequence length="318" mass="37259">MFSIIIPLYNKADYLVKTINSVLDQTFRDFELIIINDGSTDSSLSVVEQFSDKRIKVYNQHNSGVSVARNNGVKYAKFEYIAFLDADDWWDSLFLEEMYKLIMGYQEAGLYGCSYNRVKNTILYPANIGTDKNFVEGYIDYFQVYARTFWSPINCSFVVVKKTIFEEVGGFLDDLKFGEDFHLWAKIALKYKVAYLNKEMAFSNQDVNHNHRALGNNKYYHTSTHFIFNLSFLENEVANNKPLKKLLDGLRVRSLIRYHLNGKYKNEVAIEIGKVNFTEQSNYYNFIYKYPKSVVNLFFFLKKIGSFTKQRLIRIVLK</sequence>
<dbReference type="Proteomes" id="UP001302949">
    <property type="component" value="Unassembled WGS sequence"/>
</dbReference>
<reference evidence="2 3" key="1">
    <citation type="submission" date="2023-12" db="EMBL/GenBank/DDBJ databases">
        <title>Novel species of the genus Arcicella isolated from rivers.</title>
        <authorList>
            <person name="Lu H."/>
        </authorList>
    </citation>
    <scope>NUCLEOTIDE SEQUENCE [LARGE SCALE GENOMIC DNA]</scope>
    <source>
        <strain evidence="2 3">KCTC 23307</strain>
    </source>
</reference>
<dbReference type="CDD" id="cd00761">
    <property type="entry name" value="Glyco_tranf_GTA_type"/>
    <property type="match status" value="1"/>
</dbReference>
<keyword evidence="3" id="KW-1185">Reference proteome</keyword>
<evidence type="ECO:0000313" key="2">
    <source>
        <dbReference type="EMBL" id="MEA5141189.1"/>
    </source>
</evidence>
<dbReference type="EC" id="2.4.-.-" evidence="2"/>
<dbReference type="Pfam" id="PF00535">
    <property type="entry name" value="Glycos_transf_2"/>
    <property type="match status" value="1"/>
</dbReference>
<dbReference type="PANTHER" id="PTHR22916:SF3">
    <property type="entry name" value="UDP-GLCNAC:BETAGAL BETA-1,3-N-ACETYLGLUCOSAMINYLTRANSFERASE-LIKE PROTEIN 1"/>
    <property type="match status" value="1"/>
</dbReference>
<organism evidence="2 3">
    <name type="scientific">Arcicella rigui</name>
    <dbReference type="NCBI Taxonomy" id="797020"/>
    <lineage>
        <taxon>Bacteria</taxon>
        <taxon>Pseudomonadati</taxon>
        <taxon>Bacteroidota</taxon>
        <taxon>Cytophagia</taxon>
        <taxon>Cytophagales</taxon>
        <taxon>Flectobacillaceae</taxon>
        <taxon>Arcicella</taxon>
    </lineage>
</organism>
<keyword evidence="2" id="KW-0808">Transferase</keyword>
<evidence type="ECO:0000313" key="3">
    <source>
        <dbReference type="Proteomes" id="UP001302949"/>
    </source>
</evidence>
<feature type="domain" description="Glycosyltransferase 2-like" evidence="1">
    <location>
        <begin position="3"/>
        <end position="134"/>
    </location>
</feature>
<name>A0ABU5QFX6_9BACT</name>
<comment type="caution">
    <text evidence="2">The sequence shown here is derived from an EMBL/GenBank/DDBJ whole genome shotgun (WGS) entry which is preliminary data.</text>
</comment>